<evidence type="ECO:0000256" key="1">
    <source>
        <dbReference type="ARBA" id="ARBA00004141"/>
    </source>
</evidence>
<dbReference type="PANTHER" id="PTHR11537:SF254">
    <property type="entry name" value="POTASSIUM VOLTAGE-GATED CHANNEL PROTEIN SHAB"/>
    <property type="match status" value="1"/>
</dbReference>
<gene>
    <name evidence="11" type="ORF">V3328_22750</name>
</gene>
<dbReference type="AlphaFoldDB" id="A0AAW9RX77"/>
<protein>
    <submittedName>
        <fullName evidence="11">Potassium channel family protein</fullName>
    </submittedName>
</protein>
<comment type="subcellular location">
    <subcellularLocation>
        <location evidence="1">Membrane</location>
        <topology evidence="1">Multi-pass membrane protein</topology>
    </subcellularLocation>
</comment>
<reference evidence="11 12" key="1">
    <citation type="submission" date="2024-02" db="EMBL/GenBank/DDBJ databases">
        <title>Genome analysis and characterization of Microbaculum marinisediminis sp. nov., isolated from marine sediment.</title>
        <authorList>
            <person name="Du Z.-J."/>
            <person name="Ye Y.-Q."/>
            <person name="Zhang Z.-R."/>
            <person name="Yuan S.-M."/>
            <person name="Zhang X.-Y."/>
        </authorList>
    </citation>
    <scope>NUCLEOTIDE SEQUENCE [LARGE SCALE GENOMIC DNA]</scope>
    <source>
        <strain evidence="11 12">SDUM1044001</strain>
    </source>
</reference>
<feature type="transmembrane region" description="Helical" evidence="9">
    <location>
        <begin position="80"/>
        <end position="101"/>
    </location>
</feature>
<evidence type="ECO:0000256" key="3">
    <source>
        <dbReference type="ARBA" id="ARBA00022692"/>
    </source>
</evidence>
<feature type="region of interest" description="Disordered" evidence="8">
    <location>
        <begin position="1"/>
        <end position="28"/>
    </location>
</feature>
<evidence type="ECO:0000313" key="12">
    <source>
        <dbReference type="Proteomes" id="UP001378188"/>
    </source>
</evidence>
<dbReference type="InterPro" id="IPR013099">
    <property type="entry name" value="K_chnl_dom"/>
</dbReference>
<dbReference type="InterPro" id="IPR027359">
    <property type="entry name" value="Volt_channel_dom_sf"/>
</dbReference>
<evidence type="ECO:0000259" key="10">
    <source>
        <dbReference type="Pfam" id="PF07885"/>
    </source>
</evidence>
<dbReference type="Proteomes" id="UP001378188">
    <property type="component" value="Unassembled WGS sequence"/>
</dbReference>
<keyword evidence="4 9" id="KW-1133">Transmembrane helix</keyword>
<dbReference type="InterPro" id="IPR028325">
    <property type="entry name" value="VG_K_chnl"/>
</dbReference>
<feature type="transmembrane region" description="Helical" evidence="9">
    <location>
        <begin position="226"/>
        <end position="244"/>
    </location>
</feature>
<dbReference type="Pfam" id="PF07885">
    <property type="entry name" value="Ion_trans_2"/>
    <property type="match status" value="1"/>
</dbReference>
<evidence type="ECO:0000256" key="2">
    <source>
        <dbReference type="ARBA" id="ARBA00022448"/>
    </source>
</evidence>
<evidence type="ECO:0000256" key="8">
    <source>
        <dbReference type="SAM" id="MobiDB-lite"/>
    </source>
</evidence>
<dbReference type="PRINTS" id="PR01463">
    <property type="entry name" value="EAGCHANLFMLY"/>
</dbReference>
<dbReference type="InterPro" id="IPR003938">
    <property type="entry name" value="K_chnl_volt-dep_EAG/ELK/ERG"/>
</dbReference>
<evidence type="ECO:0000256" key="7">
    <source>
        <dbReference type="ARBA" id="ARBA00023303"/>
    </source>
</evidence>
<dbReference type="Gene3D" id="1.10.287.70">
    <property type="match status" value="1"/>
</dbReference>
<dbReference type="RefSeq" id="WP_340332020.1">
    <property type="nucleotide sequence ID" value="NZ_JAZHOF010000011.1"/>
</dbReference>
<feature type="domain" description="Potassium channel" evidence="10">
    <location>
        <begin position="175"/>
        <end position="248"/>
    </location>
</feature>
<dbReference type="SUPFAM" id="SSF81324">
    <property type="entry name" value="Voltage-gated potassium channels"/>
    <property type="match status" value="1"/>
</dbReference>
<keyword evidence="2" id="KW-0813">Transport</keyword>
<accession>A0AAW9RX77</accession>
<feature type="transmembrane region" description="Helical" evidence="9">
    <location>
        <begin position="200"/>
        <end position="220"/>
    </location>
</feature>
<feature type="transmembrane region" description="Helical" evidence="9">
    <location>
        <begin position="167"/>
        <end position="188"/>
    </location>
</feature>
<dbReference type="GO" id="GO:0008076">
    <property type="term" value="C:voltage-gated potassium channel complex"/>
    <property type="evidence" value="ECO:0007669"/>
    <property type="project" value="InterPro"/>
</dbReference>
<organism evidence="11 12">
    <name type="scientific">Microbaculum marinum</name>
    <dbReference type="NCBI Taxonomy" id="1764581"/>
    <lineage>
        <taxon>Bacteria</taxon>
        <taxon>Pseudomonadati</taxon>
        <taxon>Pseudomonadota</taxon>
        <taxon>Alphaproteobacteria</taxon>
        <taxon>Hyphomicrobiales</taxon>
        <taxon>Tepidamorphaceae</taxon>
        <taxon>Microbaculum</taxon>
    </lineage>
</organism>
<evidence type="ECO:0000256" key="4">
    <source>
        <dbReference type="ARBA" id="ARBA00022989"/>
    </source>
</evidence>
<comment type="caution">
    <text evidence="11">The sequence shown here is derived from an EMBL/GenBank/DDBJ whole genome shotgun (WGS) entry which is preliminary data.</text>
</comment>
<dbReference type="GO" id="GO:0001508">
    <property type="term" value="P:action potential"/>
    <property type="evidence" value="ECO:0007669"/>
    <property type="project" value="TreeGrafter"/>
</dbReference>
<proteinExistence type="predicted"/>
<keyword evidence="5" id="KW-0406">Ion transport</keyword>
<keyword evidence="12" id="KW-1185">Reference proteome</keyword>
<evidence type="ECO:0000256" key="9">
    <source>
        <dbReference type="SAM" id="Phobius"/>
    </source>
</evidence>
<keyword evidence="6 9" id="KW-0472">Membrane</keyword>
<feature type="compositionally biased region" description="Polar residues" evidence="8">
    <location>
        <begin position="1"/>
        <end position="12"/>
    </location>
</feature>
<feature type="transmembrane region" description="Helical" evidence="9">
    <location>
        <begin position="55"/>
        <end position="74"/>
    </location>
</feature>
<evidence type="ECO:0000313" key="11">
    <source>
        <dbReference type="EMBL" id="MEJ8574321.1"/>
    </source>
</evidence>
<dbReference type="GO" id="GO:0005249">
    <property type="term" value="F:voltage-gated potassium channel activity"/>
    <property type="evidence" value="ECO:0007669"/>
    <property type="project" value="InterPro"/>
</dbReference>
<evidence type="ECO:0000256" key="5">
    <source>
        <dbReference type="ARBA" id="ARBA00023065"/>
    </source>
</evidence>
<dbReference type="PANTHER" id="PTHR11537">
    <property type="entry name" value="VOLTAGE-GATED POTASSIUM CHANNEL"/>
    <property type="match status" value="1"/>
</dbReference>
<evidence type="ECO:0000256" key="6">
    <source>
        <dbReference type="ARBA" id="ARBA00023136"/>
    </source>
</evidence>
<feature type="transmembrane region" description="Helical" evidence="9">
    <location>
        <begin position="108"/>
        <end position="130"/>
    </location>
</feature>
<keyword evidence="3 9" id="KW-0812">Transmembrane</keyword>
<sequence>MAKTTKSGTSSKPAAETTDSEARSDRGERTPWANLKSEITELYEGRSRAATRFRYGLLAFDVLLIVFFLLTVPLQDPPWLIALDVVIAIPLILDFLARFWIARKKSSYLLQVTTIADVLIIVSLLLPLFFDNLAFLRVIRTLRLLRSYHVMRDLRSDLPFVKRNEELLHSLVNLVVFVFSVTALVFVLEAGANPQIASYLDALYFTVATLTTTGFGDITLQDRNGRLLSVVIMVVGVALFLRLVQTVFRPNKVRHTCPDCGLKVHDPDAVHCKHCGRVLNIETEGHR</sequence>
<keyword evidence="7 11" id="KW-0407">Ion channel</keyword>
<name>A0AAW9RX77_9HYPH</name>
<dbReference type="Gene3D" id="1.20.120.350">
    <property type="entry name" value="Voltage-gated potassium channels. Chain C"/>
    <property type="match status" value="1"/>
</dbReference>
<dbReference type="EMBL" id="JAZHOF010000011">
    <property type="protein sequence ID" value="MEJ8574321.1"/>
    <property type="molecule type" value="Genomic_DNA"/>
</dbReference>